<dbReference type="InterPro" id="IPR008030">
    <property type="entry name" value="NmrA-like"/>
</dbReference>
<feature type="region of interest" description="Disordered" evidence="1">
    <location>
        <begin position="19"/>
        <end position="48"/>
    </location>
</feature>
<dbReference type="Gene3D" id="3.40.50.720">
    <property type="entry name" value="NAD(P)-binding Rossmann-like Domain"/>
    <property type="match status" value="1"/>
</dbReference>
<dbReference type="Pfam" id="PF05368">
    <property type="entry name" value="NmrA"/>
    <property type="match status" value="1"/>
</dbReference>
<dbReference type="InterPro" id="IPR036291">
    <property type="entry name" value="NAD(P)-bd_dom_sf"/>
</dbReference>
<dbReference type="Gene3D" id="3.90.25.10">
    <property type="entry name" value="UDP-galactose 4-epimerase, domain 1"/>
    <property type="match status" value="1"/>
</dbReference>
<evidence type="ECO:0000256" key="1">
    <source>
        <dbReference type="SAM" id="MobiDB-lite"/>
    </source>
</evidence>
<feature type="domain" description="NmrA-like" evidence="2">
    <location>
        <begin position="54"/>
        <end position="292"/>
    </location>
</feature>
<sequence length="342" mass="36846">MPDGWSGCGSTCRCRPAWPPPSSPGGGTAQHPGNRPDPALPTRFSRPLTRERHTVITIVGATGATGSALLRRLIEREVPCRAVSRTPDNLRAALGTNTPVEIVGADAADPQTLRDAFEGSTQLFLAMANSPRQAELETNVIDAAAHCGVRHVVKLSAPAAEPASPVAISRSHWQVEEHLAKTAMTATLLRPYAFMQKLLLNAPAIAEGVLIGAMREAPCNYIDVRDIADVAAETLLRPSLAGATYTLTGPRAFSHPELARLLGELTGHPVRYIDLPPSEFHTHLLSTAHMPPWLASHVVEIQQLAIARPESPNDTIESILGRPARTLHTFLREHLHTFTKTA</sequence>
<proteinExistence type="predicted"/>
<dbReference type="Proteomes" id="UP001589887">
    <property type="component" value="Unassembled WGS sequence"/>
</dbReference>
<protein>
    <submittedName>
        <fullName evidence="3">NmrA family NAD(P)-binding protein</fullName>
    </submittedName>
</protein>
<accession>A0ABV6TD44</accession>
<keyword evidence="4" id="KW-1185">Reference proteome</keyword>
<dbReference type="InterPro" id="IPR051604">
    <property type="entry name" value="Ergot_Alk_Oxidoreductase"/>
</dbReference>
<dbReference type="EMBL" id="JBHMQV010000009">
    <property type="protein sequence ID" value="MFC0843702.1"/>
    <property type="molecule type" value="Genomic_DNA"/>
</dbReference>
<dbReference type="SUPFAM" id="SSF51735">
    <property type="entry name" value="NAD(P)-binding Rossmann-fold domains"/>
    <property type="match status" value="1"/>
</dbReference>
<name>A0ABV6TD44_9ACTN</name>
<dbReference type="RefSeq" id="WP_394317398.1">
    <property type="nucleotide sequence ID" value="NZ_JBHMQV010000009.1"/>
</dbReference>
<comment type="caution">
    <text evidence="3">The sequence shown here is derived from an EMBL/GenBank/DDBJ whole genome shotgun (WGS) entry which is preliminary data.</text>
</comment>
<evidence type="ECO:0000259" key="2">
    <source>
        <dbReference type="Pfam" id="PF05368"/>
    </source>
</evidence>
<reference evidence="3 4" key="1">
    <citation type="submission" date="2024-09" db="EMBL/GenBank/DDBJ databases">
        <authorList>
            <person name="Sun Q."/>
            <person name="Mori K."/>
        </authorList>
    </citation>
    <scope>NUCLEOTIDE SEQUENCE [LARGE SCALE GENOMIC DNA]</scope>
    <source>
        <strain evidence="3 4">JCM 4557</strain>
    </source>
</reference>
<organism evidence="3 4">
    <name type="scientific">Streptomyces noboritoensis</name>
    <dbReference type="NCBI Taxonomy" id="67337"/>
    <lineage>
        <taxon>Bacteria</taxon>
        <taxon>Bacillati</taxon>
        <taxon>Actinomycetota</taxon>
        <taxon>Actinomycetes</taxon>
        <taxon>Kitasatosporales</taxon>
        <taxon>Streptomycetaceae</taxon>
        <taxon>Streptomyces</taxon>
    </lineage>
</organism>
<dbReference type="PANTHER" id="PTHR43162:SF1">
    <property type="entry name" value="PRESTALK A DIFFERENTIATION PROTEIN A"/>
    <property type="match status" value="1"/>
</dbReference>
<gene>
    <name evidence="3" type="ORF">ACFH04_08210</name>
</gene>
<dbReference type="PANTHER" id="PTHR43162">
    <property type="match status" value="1"/>
</dbReference>
<evidence type="ECO:0000313" key="4">
    <source>
        <dbReference type="Proteomes" id="UP001589887"/>
    </source>
</evidence>
<evidence type="ECO:0000313" key="3">
    <source>
        <dbReference type="EMBL" id="MFC0843702.1"/>
    </source>
</evidence>